<sequence>MPTMYEPPYYHSSSHPGSSSAEALWTSSPGETEYQAYRAAAQRGTGYSNPSHPHRSLTSSGYSEYISVYEQYESGKVRGNPREEYYIQAQHDQRYPPYLRPQHPPYLDRSPSGHRGAGGTHNELFLDPIEPLPLHVEDTSEYDLYESQNELTTHPSSLTASILRTASEPSPRRLSDGSIASVDFGKLNAQIHDPGEPSPATGSSSIDEHEATTEKDAQDEDKRKRGLCDAFKTPVDELEDLESHAGPGCRERRKRSIKLKALKRCFRKFGSWW</sequence>
<dbReference type="AlphaFoldDB" id="A0A6A6T9D1"/>
<keyword evidence="3" id="KW-1185">Reference proteome</keyword>
<gene>
    <name evidence="2" type="ORF">K491DRAFT_746120</name>
</gene>
<evidence type="ECO:0000256" key="1">
    <source>
        <dbReference type="SAM" id="MobiDB-lite"/>
    </source>
</evidence>
<dbReference type="Proteomes" id="UP000799324">
    <property type="component" value="Unassembled WGS sequence"/>
</dbReference>
<name>A0A6A6T9D1_9PLEO</name>
<feature type="compositionally biased region" description="Basic and acidic residues" evidence="1">
    <location>
        <begin position="206"/>
        <end position="227"/>
    </location>
</feature>
<feature type="region of interest" description="Disordered" evidence="1">
    <location>
        <begin position="189"/>
        <end position="227"/>
    </location>
</feature>
<feature type="compositionally biased region" description="Low complexity" evidence="1">
    <location>
        <begin position="7"/>
        <end position="20"/>
    </location>
</feature>
<dbReference type="EMBL" id="MU004343">
    <property type="protein sequence ID" value="KAF2655907.1"/>
    <property type="molecule type" value="Genomic_DNA"/>
</dbReference>
<reference evidence="2" key="1">
    <citation type="journal article" date="2020" name="Stud. Mycol.">
        <title>101 Dothideomycetes genomes: a test case for predicting lifestyles and emergence of pathogens.</title>
        <authorList>
            <person name="Haridas S."/>
            <person name="Albert R."/>
            <person name="Binder M."/>
            <person name="Bloem J."/>
            <person name="Labutti K."/>
            <person name="Salamov A."/>
            <person name="Andreopoulos B."/>
            <person name="Baker S."/>
            <person name="Barry K."/>
            <person name="Bills G."/>
            <person name="Bluhm B."/>
            <person name="Cannon C."/>
            <person name="Castanera R."/>
            <person name="Culley D."/>
            <person name="Daum C."/>
            <person name="Ezra D."/>
            <person name="Gonzalez J."/>
            <person name="Henrissat B."/>
            <person name="Kuo A."/>
            <person name="Liang C."/>
            <person name="Lipzen A."/>
            <person name="Lutzoni F."/>
            <person name="Magnuson J."/>
            <person name="Mondo S."/>
            <person name="Nolan M."/>
            <person name="Ohm R."/>
            <person name="Pangilinan J."/>
            <person name="Park H.-J."/>
            <person name="Ramirez L."/>
            <person name="Alfaro M."/>
            <person name="Sun H."/>
            <person name="Tritt A."/>
            <person name="Yoshinaga Y."/>
            <person name="Zwiers L.-H."/>
            <person name="Turgeon B."/>
            <person name="Goodwin S."/>
            <person name="Spatafora J."/>
            <person name="Crous P."/>
            <person name="Grigoriev I."/>
        </authorList>
    </citation>
    <scope>NUCLEOTIDE SEQUENCE</scope>
    <source>
        <strain evidence="2">CBS 122681</strain>
    </source>
</reference>
<evidence type="ECO:0000313" key="2">
    <source>
        <dbReference type="EMBL" id="KAF2655907.1"/>
    </source>
</evidence>
<protein>
    <submittedName>
        <fullName evidence="2">Uncharacterized protein</fullName>
    </submittedName>
</protein>
<feature type="region of interest" description="Disordered" evidence="1">
    <location>
        <begin position="1"/>
        <end position="59"/>
    </location>
</feature>
<evidence type="ECO:0000313" key="3">
    <source>
        <dbReference type="Proteomes" id="UP000799324"/>
    </source>
</evidence>
<feature type="compositionally biased region" description="Polar residues" evidence="1">
    <location>
        <begin position="45"/>
        <end position="59"/>
    </location>
</feature>
<organism evidence="2 3">
    <name type="scientific">Lophiostoma macrostomum CBS 122681</name>
    <dbReference type="NCBI Taxonomy" id="1314788"/>
    <lineage>
        <taxon>Eukaryota</taxon>
        <taxon>Fungi</taxon>
        <taxon>Dikarya</taxon>
        <taxon>Ascomycota</taxon>
        <taxon>Pezizomycotina</taxon>
        <taxon>Dothideomycetes</taxon>
        <taxon>Pleosporomycetidae</taxon>
        <taxon>Pleosporales</taxon>
        <taxon>Lophiostomataceae</taxon>
        <taxon>Lophiostoma</taxon>
    </lineage>
</organism>
<proteinExistence type="predicted"/>
<accession>A0A6A6T9D1</accession>